<dbReference type="CDD" id="cd03450">
    <property type="entry name" value="NodN"/>
    <property type="match status" value="1"/>
</dbReference>
<dbReference type="InterPro" id="IPR029069">
    <property type="entry name" value="HotDog_dom_sf"/>
</dbReference>
<reference evidence="3" key="1">
    <citation type="submission" date="2016-02" db="EMBL/GenBank/DDBJ databases">
        <authorList>
            <person name="Schultz-Johansen M."/>
            <person name="Glaring M.A."/>
            <person name="Bech P.K."/>
            <person name="Stougaard P."/>
        </authorList>
    </citation>
    <scope>NUCLEOTIDE SEQUENCE [LARGE SCALE GENOMIC DNA]</scope>
    <source>
        <strain evidence="3">S66</strain>
    </source>
</reference>
<dbReference type="SUPFAM" id="SSF54637">
    <property type="entry name" value="Thioesterase/thiol ester dehydrase-isomerase"/>
    <property type="match status" value="1"/>
</dbReference>
<comment type="caution">
    <text evidence="2">The sequence shown here is derived from an EMBL/GenBank/DDBJ whole genome shotgun (WGS) entry which is preliminary data.</text>
</comment>
<dbReference type="OrthoDB" id="9801735at2"/>
<protein>
    <submittedName>
        <fullName evidence="2">Dehydratase</fullName>
    </submittedName>
</protein>
<dbReference type="PANTHER" id="PTHR42993:SF1">
    <property type="entry name" value="MAOC-LIKE DEHYDRATASE DOMAIN-CONTAINING PROTEIN"/>
    <property type="match status" value="1"/>
</dbReference>
<dbReference type="Gene3D" id="3.10.129.10">
    <property type="entry name" value="Hotdog Thioesterase"/>
    <property type="match status" value="1"/>
</dbReference>
<dbReference type="InterPro" id="IPR002539">
    <property type="entry name" value="MaoC-like_dom"/>
</dbReference>
<dbReference type="AlphaFoldDB" id="A0A148KN37"/>
<gene>
    <name evidence="2" type="ORF">AX660_19505</name>
</gene>
<feature type="domain" description="MaoC-like" evidence="1">
    <location>
        <begin position="10"/>
        <end position="115"/>
    </location>
</feature>
<dbReference type="Proteomes" id="UP000070299">
    <property type="component" value="Unassembled WGS sequence"/>
</dbReference>
<keyword evidence="3" id="KW-1185">Reference proteome</keyword>
<dbReference type="InterPro" id="IPR039375">
    <property type="entry name" value="NodN-like"/>
</dbReference>
<sequence length="152" mass="17266">MLKKLTELSVGEQLTKSDWLKITQADIDLFAQATGDKQWIHVDPLRCVNESPFKSTIAHGYLSVTLMPNAFYQMFVPDPAYPTILNYGVDKIRFLEPVRVDDQIRFISTLAKVEQKASGLLFYFETEVEIAHRAKPAMKGTFLMLLLGAQIK</sequence>
<evidence type="ECO:0000313" key="2">
    <source>
        <dbReference type="EMBL" id="KXI27736.1"/>
    </source>
</evidence>
<evidence type="ECO:0000259" key="1">
    <source>
        <dbReference type="Pfam" id="PF01575"/>
    </source>
</evidence>
<dbReference type="Pfam" id="PF01575">
    <property type="entry name" value="MaoC_dehydratas"/>
    <property type="match status" value="1"/>
</dbReference>
<dbReference type="RefSeq" id="WP_068379150.1">
    <property type="nucleotide sequence ID" value="NZ_LSNE01000009.1"/>
</dbReference>
<organism evidence="2 3">
    <name type="scientific">Paraglaciecola hydrolytica</name>
    <dbReference type="NCBI Taxonomy" id="1799789"/>
    <lineage>
        <taxon>Bacteria</taxon>
        <taxon>Pseudomonadati</taxon>
        <taxon>Pseudomonadota</taxon>
        <taxon>Gammaproteobacteria</taxon>
        <taxon>Alteromonadales</taxon>
        <taxon>Alteromonadaceae</taxon>
        <taxon>Paraglaciecola</taxon>
    </lineage>
</organism>
<accession>A0A148KN37</accession>
<dbReference type="PANTHER" id="PTHR42993">
    <property type="entry name" value="MAOC-LIKE DEHYDRATASE DOMAIN-CONTAINING PROTEIN"/>
    <property type="match status" value="1"/>
</dbReference>
<dbReference type="STRING" id="1799789.AX660_19505"/>
<proteinExistence type="predicted"/>
<evidence type="ECO:0000313" key="3">
    <source>
        <dbReference type="Proteomes" id="UP000070299"/>
    </source>
</evidence>
<dbReference type="EMBL" id="LSNE01000009">
    <property type="protein sequence ID" value="KXI27736.1"/>
    <property type="molecule type" value="Genomic_DNA"/>
</dbReference>
<name>A0A148KN37_9ALTE</name>